<evidence type="ECO:0000256" key="1">
    <source>
        <dbReference type="SAM" id="MobiDB-lite"/>
    </source>
</evidence>
<feature type="region of interest" description="Disordered" evidence="1">
    <location>
        <begin position="49"/>
        <end position="70"/>
    </location>
</feature>
<reference evidence="2 4" key="1">
    <citation type="journal article" date="2020" name="Stud. Mycol.">
        <title>101 Dothideomycetes genomes: a test case for predicting lifestyles and emergence of pathogens.</title>
        <authorList>
            <person name="Haridas S."/>
            <person name="Albert R."/>
            <person name="Binder M."/>
            <person name="Bloem J."/>
            <person name="Labutti K."/>
            <person name="Salamov A."/>
            <person name="Andreopoulos B."/>
            <person name="Baker S."/>
            <person name="Barry K."/>
            <person name="Bills G."/>
            <person name="Bluhm B."/>
            <person name="Cannon C."/>
            <person name="Castanera R."/>
            <person name="Culley D."/>
            <person name="Daum C."/>
            <person name="Ezra D."/>
            <person name="Gonzalez J."/>
            <person name="Henrissat B."/>
            <person name="Kuo A."/>
            <person name="Liang C."/>
            <person name="Lipzen A."/>
            <person name="Lutzoni F."/>
            <person name="Magnuson J."/>
            <person name="Mondo S."/>
            <person name="Nolan M."/>
            <person name="Ohm R."/>
            <person name="Pangilinan J."/>
            <person name="Park H.-J."/>
            <person name="Ramirez L."/>
            <person name="Alfaro M."/>
            <person name="Sun H."/>
            <person name="Tritt A."/>
            <person name="Yoshinaga Y."/>
            <person name="Zwiers L.-H."/>
            <person name="Turgeon B."/>
            <person name="Goodwin S."/>
            <person name="Spatafora J."/>
            <person name="Crous P."/>
            <person name="Grigoriev I."/>
        </authorList>
    </citation>
    <scope>NUCLEOTIDE SEQUENCE</scope>
    <source>
        <strain evidence="2 4">CBS 304.34</strain>
    </source>
</reference>
<protein>
    <submittedName>
        <fullName evidence="2 4">Uncharacterized protein</fullName>
    </submittedName>
</protein>
<organism evidence="2">
    <name type="scientific">Mytilinidion resinicola</name>
    <dbReference type="NCBI Taxonomy" id="574789"/>
    <lineage>
        <taxon>Eukaryota</taxon>
        <taxon>Fungi</taxon>
        <taxon>Dikarya</taxon>
        <taxon>Ascomycota</taxon>
        <taxon>Pezizomycotina</taxon>
        <taxon>Dothideomycetes</taxon>
        <taxon>Pleosporomycetidae</taxon>
        <taxon>Mytilinidiales</taxon>
        <taxon>Mytilinidiaceae</taxon>
        <taxon>Mytilinidion</taxon>
    </lineage>
</organism>
<name>A0A6A6YN72_9PEZI</name>
<evidence type="ECO:0000313" key="3">
    <source>
        <dbReference type="Proteomes" id="UP000504636"/>
    </source>
</evidence>
<reference evidence="4" key="2">
    <citation type="submission" date="2020-04" db="EMBL/GenBank/DDBJ databases">
        <authorList>
            <consortium name="NCBI Genome Project"/>
        </authorList>
    </citation>
    <scope>NUCLEOTIDE SEQUENCE</scope>
    <source>
        <strain evidence="4">CBS 304.34</strain>
    </source>
</reference>
<reference evidence="4" key="3">
    <citation type="submission" date="2025-04" db="UniProtKB">
        <authorList>
            <consortium name="RefSeq"/>
        </authorList>
    </citation>
    <scope>IDENTIFICATION</scope>
    <source>
        <strain evidence="4">CBS 304.34</strain>
    </source>
</reference>
<proteinExistence type="predicted"/>
<dbReference type="EMBL" id="MU003700">
    <property type="protein sequence ID" value="KAF2810336.1"/>
    <property type="molecule type" value="Genomic_DNA"/>
</dbReference>
<evidence type="ECO:0000313" key="4">
    <source>
        <dbReference type="RefSeq" id="XP_033577300.1"/>
    </source>
</evidence>
<sequence length="70" mass="7999">MCVWRLIYVFPQQLSLLPTLLRTLQSVLHSALLPDHRKRCALANAHAATMKPLASPQPHHQHRNTVTLRT</sequence>
<accession>A0A6A6YN72</accession>
<dbReference type="Proteomes" id="UP000504636">
    <property type="component" value="Unplaced"/>
</dbReference>
<dbReference type="RefSeq" id="XP_033577300.1">
    <property type="nucleotide sequence ID" value="XM_033719957.1"/>
</dbReference>
<evidence type="ECO:0000313" key="2">
    <source>
        <dbReference type="EMBL" id="KAF2810336.1"/>
    </source>
</evidence>
<dbReference type="AlphaFoldDB" id="A0A6A6YN72"/>
<keyword evidence="3" id="KW-1185">Reference proteome</keyword>
<dbReference type="GeneID" id="54460850"/>
<gene>
    <name evidence="2 4" type="ORF">BDZ99DRAFT_462916</name>
</gene>